<accession>A0A4R3NY05</accession>
<dbReference type="AlphaFoldDB" id="A0A4R3NY05"/>
<dbReference type="EMBL" id="SMAR01000001">
    <property type="protein sequence ID" value="TCT45046.1"/>
    <property type="molecule type" value="Genomic_DNA"/>
</dbReference>
<evidence type="ECO:0000256" key="1">
    <source>
        <dbReference type="SAM" id="SignalP"/>
    </source>
</evidence>
<protein>
    <submittedName>
        <fullName evidence="2">Putative transglutaminase-like cysteine proteinase</fullName>
    </submittedName>
</protein>
<evidence type="ECO:0000313" key="2">
    <source>
        <dbReference type="EMBL" id="TCT45046.1"/>
    </source>
</evidence>
<comment type="caution">
    <text evidence="2">The sequence shown here is derived from an EMBL/GenBank/DDBJ whole genome shotgun (WGS) entry which is preliminary data.</text>
</comment>
<dbReference type="Proteomes" id="UP000295097">
    <property type="component" value="Unassembled WGS sequence"/>
</dbReference>
<name>A0A4R3NY05_9HYPH</name>
<keyword evidence="3" id="KW-1185">Reference proteome</keyword>
<organism evidence="2 3">
    <name type="scientific">Martelella mediterranea</name>
    <dbReference type="NCBI Taxonomy" id="293089"/>
    <lineage>
        <taxon>Bacteria</taxon>
        <taxon>Pseudomonadati</taxon>
        <taxon>Pseudomonadota</taxon>
        <taxon>Alphaproteobacteria</taxon>
        <taxon>Hyphomicrobiales</taxon>
        <taxon>Aurantimonadaceae</taxon>
        <taxon>Martelella</taxon>
    </lineage>
</organism>
<sequence length="208" mass="23037">MADGCNVFRVKNIALLIFSVMAGAFACLPATAAEPRAMPVGGVTSQPIGHYEFCQSHRSECMQRSTNTQAAKLTKFGWSKVITVNNDVNQSVRPVTDQDLFGRDEVWAYPQGAGDCEDFVLEKRRLLMKAGFPASDLLITVVRKPNGEGHAVLTLRSTQGDYVLDNLSDEILPWYETPYTYLKRQASFDSGRWVKIETGTDLPVASVR</sequence>
<feature type="signal peptide" evidence="1">
    <location>
        <begin position="1"/>
        <end position="32"/>
    </location>
</feature>
<gene>
    <name evidence="2" type="ORF">EDC90_1001186</name>
</gene>
<proteinExistence type="predicted"/>
<feature type="chain" id="PRO_5020305411" evidence="1">
    <location>
        <begin position="33"/>
        <end position="208"/>
    </location>
</feature>
<dbReference type="PANTHER" id="PTHR39327:SF1">
    <property type="entry name" value="BLR5470 PROTEIN"/>
    <property type="match status" value="1"/>
</dbReference>
<evidence type="ECO:0000313" key="3">
    <source>
        <dbReference type="Proteomes" id="UP000295097"/>
    </source>
</evidence>
<dbReference type="Gene3D" id="3.10.620.30">
    <property type="match status" value="1"/>
</dbReference>
<dbReference type="PANTHER" id="PTHR39327">
    <property type="match status" value="1"/>
</dbReference>
<dbReference type="Pfam" id="PF06035">
    <property type="entry name" value="Peptidase_C93"/>
    <property type="match status" value="1"/>
</dbReference>
<dbReference type="InterPro" id="IPR010319">
    <property type="entry name" value="Transglutaminase-like_Cys_pept"/>
</dbReference>
<reference evidence="2 3" key="1">
    <citation type="submission" date="2019-03" db="EMBL/GenBank/DDBJ databases">
        <title>Freshwater and sediment microbial communities from various areas in North America, analyzing microbe dynamics in response to fracking.</title>
        <authorList>
            <person name="Lamendella R."/>
        </authorList>
    </citation>
    <scope>NUCLEOTIDE SEQUENCE [LARGE SCALE GENOMIC DNA]</scope>
    <source>
        <strain evidence="2 3">175.2</strain>
    </source>
</reference>
<keyword evidence="1" id="KW-0732">Signal</keyword>